<gene>
    <name evidence="5" type="ORF">NE237_017870</name>
</gene>
<evidence type="ECO:0000256" key="3">
    <source>
        <dbReference type="PROSITE-ProRule" id="PRU00317"/>
    </source>
</evidence>
<dbReference type="GO" id="GO:0005737">
    <property type="term" value="C:cytoplasm"/>
    <property type="evidence" value="ECO:0007669"/>
    <property type="project" value="TreeGrafter"/>
</dbReference>
<dbReference type="OrthoDB" id="668540at2759"/>
<evidence type="ECO:0000256" key="2">
    <source>
        <dbReference type="ARBA" id="ARBA00022845"/>
    </source>
</evidence>
<name>A0A9Q0K8Y2_9MAGN</name>
<dbReference type="PANTHER" id="PTHR12537:SF137">
    <property type="entry name" value="PUMILIO HOMOLOG 16-RELATED"/>
    <property type="match status" value="1"/>
</dbReference>
<dbReference type="InterPro" id="IPR016024">
    <property type="entry name" value="ARM-type_fold"/>
</dbReference>
<feature type="domain" description="PUM-HD" evidence="4">
    <location>
        <begin position="171"/>
        <end position="512"/>
    </location>
</feature>
<dbReference type="InterPro" id="IPR001313">
    <property type="entry name" value="Pumilio_RNA-bd_rpt"/>
</dbReference>
<reference evidence="5" key="1">
    <citation type="journal article" date="2023" name="Plant J.">
        <title>The genome of the king protea, Protea cynaroides.</title>
        <authorList>
            <person name="Chang J."/>
            <person name="Duong T.A."/>
            <person name="Schoeman C."/>
            <person name="Ma X."/>
            <person name="Roodt D."/>
            <person name="Barker N."/>
            <person name="Li Z."/>
            <person name="Van de Peer Y."/>
            <person name="Mizrachi E."/>
        </authorList>
    </citation>
    <scope>NUCLEOTIDE SEQUENCE</scope>
    <source>
        <tissue evidence="5">Young leaves</tissue>
    </source>
</reference>
<comment type="caution">
    <text evidence="5">The sequence shown here is derived from an EMBL/GenBank/DDBJ whole genome shotgun (WGS) entry which is preliminary data.</text>
</comment>
<dbReference type="PANTHER" id="PTHR12537">
    <property type="entry name" value="RNA BINDING PROTEIN PUMILIO-RELATED"/>
    <property type="match status" value="1"/>
</dbReference>
<dbReference type="GO" id="GO:0003729">
    <property type="term" value="F:mRNA binding"/>
    <property type="evidence" value="ECO:0007669"/>
    <property type="project" value="TreeGrafter"/>
</dbReference>
<dbReference type="GO" id="GO:0006417">
    <property type="term" value="P:regulation of translation"/>
    <property type="evidence" value="ECO:0007669"/>
    <property type="project" value="UniProtKB-KW"/>
</dbReference>
<keyword evidence="2" id="KW-0810">Translation regulation</keyword>
<keyword evidence="6" id="KW-1185">Reference proteome</keyword>
<protein>
    <recommendedName>
        <fullName evidence="4">PUM-HD domain-containing protein</fullName>
    </recommendedName>
</protein>
<dbReference type="EMBL" id="JAMYWD010000007">
    <property type="protein sequence ID" value="KAJ4966021.1"/>
    <property type="molecule type" value="Genomic_DNA"/>
</dbReference>
<feature type="repeat" description="Pumilio" evidence="3">
    <location>
        <begin position="446"/>
        <end position="483"/>
    </location>
</feature>
<dbReference type="Proteomes" id="UP001141806">
    <property type="component" value="Unassembled WGS sequence"/>
</dbReference>
<dbReference type="InterPro" id="IPR011989">
    <property type="entry name" value="ARM-like"/>
</dbReference>
<organism evidence="5 6">
    <name type="scientific">Protea cynaroides</name>
    <dbReference type="NCBI Taxonomy" id="273540"/>
    <lineage>
        <taxon>Eukaryota</taxon>
        <taxon>Viridiplantae</taxon>
        <taxon>Streptophyta</taxon>
        <taxon>Embryophyta</taxon>
        <taxon>Tracheophyta</taxon>
        <taxon>Spermatophyta</taxon>
        <taxon>Magnoliopsida</taxon>
        <taxon>Proteales</taxon>
        <taxon>Proteaceae</taxon>
        <taxon>Protea</taxon>
    </lineage>
</organism>
<dbReference type="Gene3D" id="1.25.10.10">
    <property type="entry name" value="Leucine-rich Repeat Variant"/>
    <property type="match status" value="1"/>
</dbReference>
<dbReference type="Pfam" id="PF00806">
    <property type="entry name" value="PUF"/>
    <property type="match status" value="6"/>
</dbReference>
<accession>A0A9Q0K8Y2</accession>
<dbReference type="PROSITE" id="PS50302">
    <property type="entry name" value="PUM"/>
    <property type="match status" value="2"/>
</dbReference>
<feature type="repeat" description="Pumilio" evidence="3">
    <location>
        <begin position="228"/>
        <end position="264"/>
    </location>
</feature>
<dbReference type="AlphaFoldDB" id="A0A9Q0K8Y2"/>
<dbReference type="InterPro" id="IPR033133">
    <property type="entry name" value="PUM-HD"/>
</dbReference>
<dbReference type="PROSITE" id="PS50303">
    <property type="entry name" value="PUM_HD"/>
    <property type="match status" value="1"/>
</dbReference>
<evidence type="ECO:0000256" key="1">
    <source>
        <dbReference type="ARBA" id="ARBA00022737"/>
    </source>
</evidence>
<dbReference type="SMART" id="SM00025">
    <property type="entry name" value="Pumilio"/>
    <property type="match status" value="6"/>
</dbReference>
<evidence type="ECO:0000313" key="6">
    <source>
        <dbReference type="Proteomes" id="UP001141806"/>
    </source>
</evidence>
<evidence type="ECO:0000259" key="4">
    <source>
        <dbReference type="PROSITE" id="PS50303"/>
    </source>
</evidence>
<evidence type="ECO:0000313" key="5">
    <source>
        <dbReference type="EMBL" id="KAJ4966021.1"/>
    </source>
</evidence>
<keyword evidence="1" id="KW-0677">Repeat</keyword>
<dbReference type="SUPFAM" id="SSF48371">
    <property type="entry name" value="ARM repeat"/>
    <property type="match status" value="1"/>
</dbReference>
<sequence>MGDQIHLSSLNRNTVSHADGSTSLENLITQFRNLNLFSSVTESVQNHDQTADETTNVQQEAIGLLGPAPLIPTYGIDTVQRRTLPGISSSHIPQQFSLLRSPNDVDLGLSPSYGYGSYYLNPIDSGSLSTQWNSFSSNLGRYMYPTSFGQNHSIGEDIIHGINGGFGGDWSAWSILNDVRLDCVDPTLFDELGKDQIVFLAKYLKGSQYLKRILDSKDVIVTVKILDAVISLNTVDLMTNEFGRQMFQKLVDSCNQQQVQVLVFKLATEKDALYSASIHKHGTHCVQKLIKTMKKSDFIAFIMQALAPKMLVLMKHQIGNHVIRACLENLDCHQNFIIFEVAKEKCLELATHAQGCLTLNYCIDYTTGAHRRELLNIIIDSSIFLAQEPYGNYVMQHVLNMHNPVVNSHICHKLQEVYIRLSMQKAGSHVVEACAKFGEIKCVVNGLVQSDKLVQVAKNPFGNYVIQTVIKATKNSYPEYYRSLEFALDPHLEELQYHPNGRNVYNLIKGRVPIS</sequence>
<proteinExistence type="predicted"/>